<organism evidence="6 7">
    <name type="scientific">Segetibacter aerophilus</name>
    <dbReference type="NCBI Taxonomy" id="670293"/>
    <lineage>
        <taxon>Bacteria</taxon>
        <taxon>Pseudomonadati</taxon>
        <taxon>Bacteroidota</taxon>
        <taxon>Chitinophagia</taxon>
        <taxon>Chitinophagales</taxon>
        <taxon>Chitinophagaceae</taxon>
        <taxon>Segetibacter</taxon>
    </lineage>
</organism>
<comment type="subcellular location">
    <subcellularLocation>
        <location evidence="1">Membrane</location>
        <topology evidence="1">Multi-pass membrane protein</topology>
    </subcellularLocation>
</comment>
<accession>A0A512B9P4</accession>
<comment type="caution">
    <text evidence="6">The sequence shown here is derived from an EMBL/GenBank/DDBJ whole genome shotgun (WGS) entry which is preliminary data.</text>
</comment>
<evidence type="ECO:0000256" key="2">
    <source>
        <dbReference type="ARBA" id="ARBA00022692"/>
    </source>
</evidence>
<keyword evidence="3 5" id="KW-1133">Transmembrane helix</keyword>
<evidence type="ECO:0008006" key="8">
    <source>
        <dbReference type="Google" id="ProtNLM"/>
    </source>
</evidence>
<dbReference type="Proteomes" id="UP000321513">
    <property type="component" value="Unassembled WGS sequence"/>
</dbReference>
<dbReference type="Pfam" id="PF13564">
    <property type="entry name" value="DoxX_2"/>
    <property type="match status" value="1"/>
</dbReference>
<evidence type="ECO:0000313" key="7">
    <source>
        <dbReference type="Proteomes" id="UP000321513"/>
    </source>
</evidence>
<gene>
    <name evidence="6" type="ORF">SAE01_11760</name>
</gene>
<name>A0A512B9P4_9BACT</name>
<keyword evidence="7" id="KW-1185">Reference proteome</keyword>
<keyword evidence="2 5" id="KW-0812">Transmembrane</keyword>
<evidence type="ECO:0000256" key="4">
    <source>
        <dbReference type="ARBA" id="ARBA00023136"/>
    </source>
</evidence>
<dbReference type="GO" id="GO:0016020">
    <property type="term" value="C:membrane"/>
    <property type="evidence" value="ECO:0007669"/>
    <property type="project" value="UniProtKB-SubCell"/>
</dbReference>
<dbReference type="AlphaFoldDB" id="A0A512B9P4"/>
<dbReference type="EMBL" id="BJYT01000004">
    <property type="protein sequence ID" value="GEO08680.1"/>
    <property type="molecule type" value="Genomic_DNA"/>
</dbReference>
<evidence type="ECO:0000313" key="6">
    <source>
        <dbReference type="EMBL" id="GEO08680.1"/>
    </source>
</evidence>
<proteinExistence type="predicted"/>
<evidence type="ECO:0000256" key="1">
    <source>
        <dbReference type="ARBA" id="ARBA00004141"/>
    </source>
</evidence>
<dbReference type="InterPro" id="IPR032808">
    <property type="entry name" value="DoxX"/>
</dbReference>
<feature type="transmembrane region" description="Helical" evidence="5">
    <location>
        <begin position="55"/>
        <end position="75"/>
    </location>
</feature>
<keyword evidence="4 5" id="KW-0472">Membrane</keyword>
<evidence type="ECO:0000256" key="3">
    <source>
        <dbReference type="ARBA" id="ARBA00022989"/>
    </source>
</evidence>
<feature type="transmembrane region" description="Helical" evidence="5">
    <location>
        <begin position="81"/>
        <end position="99"/>
    </location>
</feature>
<sequence>MIFSSVGGLQPSQQAIQLMHDFLGYPIYFIQFLSIAKLIGSIVILIPNLDRIKEWAYAGLFFDLAGAIYSSIAAAGKFDPMMLTMAIWILPGIVSYYLWHKRMSSGELAINSR</sequence>
<reference evidence="6 7" key="1">
    <citation type="submission" date="2019-07" db="EMBL/GenBank/DDBJ databases">
        <title>Whole genome shotgun sequence of Segetibacter aerophilus NBRC 106135.</title>
        <authorList>
            <person name="Hosoyama A."/>
            <person name="Uohara A."/>
            <person name="Ohji S."/>
            <person name="Ichikawa N."/>
        </authorList>
    </citation>
    <scope>NUCLEOTIDE SEQUENCE [LARGE SCALE GENOMIC DNA]</scope>
    <source>
        <strain evidence="6 7">NBRC 106135</strain>
    </source>
</reference>
<protein>
    <recommendedName>
        <fullName evidence="8">DoxX family protein</fullName>
    </recommendedName>
</protein>
<evidence type="ECO:0000256" key="5">
    <source>
        <dbReference type="SAM" id="Phobius"/>
    </source>
</evidence>
<feature type="transmembrane region" description="Helical" evidence="5">
    <location>
        <begin position="27"/>
        <end position="46"/>
    </location>
</feature>